<evidence type="ECO:0000313" key="2">
    <source>
        <dbReference type="EMBL" id="KAJ7966176.1"/>
    </source>
</evidence>
<evidence type="ECO:0000259" key="1">
    <source>
        <dbReference type="PROSITE" id="PS51382"/>
    </source>
</evidence>
<comment type="caution">
    <text evidence="2">The sequence shown here is derived from an EMBL/GenBank/DDBJ whole genome shotgun (WGS) entry which is preliminary data.</text>
</comment>
<dbReference type="InterPro" id="IPR004331">
    <property type="entry name" value="SPX_dom"/>
</dbReference>
<dbReference type="CDD" id="cd14481">
    <property type="entry name" value="SPX_AtSPX1_like"/>
    <property type="match status" value="1"/>
</dbReference>
<dbReference type="EMBL" id="JARAOO010000006">
    <property type="protein sequence ID" value="KAJ7966176.1"/>
    <property type="molecule type" value="Genomic_DNA"/>
</dbReference>
<sequence>MKFWKILSSLIEETLPGWQDKFLSYKDLKKQLNLIYPKDDENRASKRPRLAVEEGTVEIGNEDVGEVTKEVNDFQKLLEVEIEKFNEFYDDKEEHYVILWPVLRDKVAKAKGSDEELIKIRRELVNFHGEMVLLENYSQLNYIGLVKIIKKYDKRSGDLIRLPFIQEVLQQPFFTTDVLNNLVKECLVILSNIFDKESLTGTSVSTEEEEESSFTTVTENKEGLLKEIEHMESMYMKLILSALRTLDEIRGGSSTVSEFSLPPLHKNAME</sequence>
<proteinExistence type="predicted"/>
<feature type="domain" description="SPX" evidence="1">
    <location>
        <begin position="1"/>
        <end position="166"/>
    </location>
</feature>
<dbReference type="AlphaFoldDB" id="A0AAD7PS44"/>
<protein>
    <submittedName>
        <fullName evidence="2">SPX domain-containing protein</fullName>
    </submittedName>
</protein>
<dbReference type="PROSITE" id="PS51382">
    <property type="entry name" value="SPX"/>
    <property type="match status" value="1"/>
</dbReference>
<dbReference type="KEGG" id="qsa:O6P43_015689"/>
<dbReference type="Pfam" id="PF03105">
    <property type="entry name" value="SPX"/>
    <property type="match status" value="1"/>
</dbReference>
<dbReference type="PANTHER" id="PTHR45978">
    <property type="entry name" value="SPX DOMAIN-CONTAINING PROTEIN 3"/>
    <property type="match status" value="1"/>
</dbReference>
<gene>
    <name evidence="2" type="ORF">O6P43_015689</name>
</gene>
<accession>A0AAD7PS44</accession>
<organism evidence="2 3">
    <name type="scientific">Quillaja saponaria</name>
    <name type="common">Soap bark tree</name>
    <dbReference type="NCBI Taxonomy" id="32244"/>
    <lineage>
        <taxon>Eukaryota</taxon>
        <taxon>Viridiplantae</taxon>
        <taxon>Streptophyta</taxon>
        <taxon>Embryophyta</taxon>
        <taxon>Tracheophyta</taxon>
        <taxon>Spermatophyta</taxon>
        <taxon>Magnoliopsida</taxon>
        <taxon>eudicotyledons</taxon>
        <taxon>Gunneridae</taxon>
        <taxon>Pentapetalae</taxon>
        <taxon>rosids</taxon>
        <taxon>fabids</taxon>
        <taxon>Fabales</taxon>
        <taxon>Quillajaceae</taxon>
        <taxon>Quillaja</taxon>
    </lineage>
</organism>
<reference evidence="2" key="1">
    <citation type="journal article" date="2023" name="Science">
        <title>Elucidation of the pathway for biosynthesis of saponin adjuvants from the soapbark tree.</title>
        <authorList>
            <person name="Reed J."/>
            <person name="Orme A."/>
            <person name="El-Demerdash A."/>
            <person name="Owen C."/>
            <person name="Martin L.B.B."/>
            <person name="Misra R.C."/>
            <person name="Kikuchi S."/>
            <person name="Rejzek M."/>
            <person name="Martin A.C."/>
            <person name="Harkess A."/>
            <person name="Leebens-Mack J."/>
            <person name="Louveau T."/>
            <person name="Stephenson M.J."/>
            <person name="Osbourn A."/>
        </authorList>
    </citation>
    <scope>NUCLEOTIDE SEQUENCE</scope>
    <source>
        <strain evidence="2">S10</strain>
    </source>
</reference>
<keyword evidence="3" id="KW-1185">Reference proteome</keyword>
<dbReference type="PANTHER" id="PTHR45978:SF3">
    <property type="entry name" value="SPX DOMAIN-CONTAINING PROTEIN 1-LIKE"/>
    <property type="match status" value="1"/>
</dbReference>
<dbReference type="InterPro" id="IPR031142">
    <property type="entry name" value="SPX_prot"/>
</dbReference>
<evidence type="ECO:0000313" key="3">
    <source>
        <dbReference type="Proteomes" id="UP001163823"/>
    </source>
</evidence>
<dbReference type="GO" id="GO:0016036">
    <property type="term" value="P:cellular response to phosphate starvation"/>
    <property type="evidence" value="ECO:0007669"/>
    <property type="project" value="InterPro"/>
</dbReference>
<dbReference type="Proteomes" id="UP001163823">
    <property type="component" value="Chromosome 6"/>
</dbReference>
<name>A0AAD7PS44_QUISA</name>